<dbReference type="PANTHER" id="PTHR15396">
    <property type="entry name" value="RIBONUCLEASE P PROTEIN SUBUNIT P40"/>
    <property type="match status" value="1"/>
</dbReference>
<dbReference type="Proteomes" id="UP001352852">
    <property type="component" value="Unassembled WGS sequence"/>
</dbReference>
<accession>A0ABU7E6X1</accession>
<sequence>MCADLSRTPRTLLVCERSSFLDEKNRISSQVEQLRFNYKVSVLLPECSSSSSQLDSMLNRFSSFYLIKKLPIYELLDKDFLQSAVYQGSVYGLSFRTRIDEDNCVALMPNGRLVLSLDKDTFEMLGFEGRPSRFNNKTCSRFVVPVDLTESSMAPGGWGYLRLLKVLGSHLNLQMDFLISHHPGGRATLQPLLSRYVWSEHRPEFSHRSLSNLVCPDLQSCDPLSLLEWLGAVDADVSCDNLSSSFLSTLICPEPKTTLSQALSVSVCGLLLPQDVQQLVEQLRCYLQQTQKESWASVTVHGFTDSPVSWGDHEHGVLTRGENFYNLLMFQDHTYRLHLATGAHDACPL</sequence>
<dbReference type="EMBL" id="JAHUTJ010044314">
    <property type="protein sequence ID" value="MED6281938.1"/>
    <property type="molecule type" value="Genomic_DNA"/>
</dbReference>
<dbReference type="InterPro" id="IPR013893">
    <property type="entry name" value="RNase_P_Rpp40"/>
</dbReference>
<proteinExistence type="predicted"/>
<evidence type="ECO:0000313" key="2">
    <source>
        <dbReference type="Proteomes" id="UP001352852"/>
    </source>
</evidence>
<comment type="caution">
    <text evidence="1">The sequence shown here is derived from an EMBL/GenBank/DDBJ whole genome shotgun (WGS) entry which is preliminary data.</text>
</comment>
<keyword evidence="2" id="KW-1185">Reference proteome</keyword>
<dbReference type="PANTHER" id="PTHR15396:SF1">
    <property type="entry name" value="RIBONUCLEASE P PROTEIN SUBUNIT P40"/>
    <property type="match status" value="1"/>
</dbReference>
<reference evidence="1 2" key="1">
    <citation type="submission" date="2021-06" db="EMBL/GenBank/DDBJ databases">
        <authorList>
            <person name="Palmer J.M."/>
        </authorList>
    </citation>
    <scope>NUCLEOTIDE SEQUENCE [LARGE SCALE GENOMIC DNA]</scope>
    <source>
        <strain evidence="1 2">CL_MEX2019</strain>
        <tissue evidence="1">Muscle</tissue>
    </source>
</reference>
<evidence type="ECO:0000313" key="1">
    <source>
        <dbReference type="EMBL" id="MED6281938.1"/>
    </source>
</evidence>
<dbReference type="Pfam" id="PF08584">
    <property type="entry name" value="Ribonuc_P_40"/>
    <property type="match status" value="1"/>
</dbReference>
<name>A0ABU7E6X1_9TELE</name>
<protein>
    <submittedName>
        <fullName evidence="1">Uncharacterized protein</fullName>
    </submittedName>
</protein>
<organism evidence="1 2">
    <name type="scientific">Characodon lateralis</name>
    <dbReference type="NCBI Taxonomy" id="208331"/>
    <lineage>
        <taxon>Eukaryota</taxon>
        <taxon>Metazoa</taxon>
        <taxon>Chordata</taxon>
        <taxon>Craniata</taxon>
        <taxon>Vertebrata</taxon>
        <taxon>Euteleostomi</taxon>
        <taxon>Actinopterygii</taxon>
        <taxon>Neopterygii</taxon>
        <taxon>Teleostei</taxon>
        <taxon>Neoteleostei</taxon>
        <taxon>Acanthomorphata</taxon>
        <taxon>Ovalentaria</taxon>
        <taxon>Atherinomorphae</taxon>
        <taxon>Cyprinodontiformes</taxon>
        <taxon>Goodeidae</taxon>
        <taxon>Characodon</taxon>
    </lineage>
</organism>
<gene>
    <name evidence="1" type="ORF">CHARACLAT_026954</name>
</gene>